<evidence type="ECO:0000313" key="2">
    <source>
        <dbReference type="Proteomes" id="UP001196843"/>
    </source>
</evidence>
<protein>
    <submittedName>
        <fullName evidence="1">Uncharacterized protein</fullName>
    </submittedName>
</protein>
<sequence>MFAVYAAEQQYHHDSRTREHERLILASIRERSAAAPAHLDAFAPQPRTTVVAPRPERTAWPRPIGLHAHGEAAAGCAVA</sequence>
<dbReference type="RefSeq" id="WP_220298999.1">
    <property type="nucleotide sequence ID" value="NZ_JAEUAW010000001.1"/>
</dbReference>
<keyword evidence="2" id="KW-1185">Reference proteome</keyword>
<accession>A0ABS7HH52</accession>
<organism evidence="1 2">
    <name type="scientific">Microbacterium jejuense</name>
    <dbReference type="NCBI Taxonomy" id="1263637"/>
    <lineage>
        <taxon>Bacteria</taxon>
        <taxon>Bacillati</taxon>
        <taxon>Actinomycetota</taxon>
        <taxon>Actinomycetes</taxon>
        <taxon>Micrococcales</taxon>
        <taxon>Microbacteriaceae</taxon>
        <taxon>Microbacterium</taxon>
    </lineage>
</organism>
<dbReference type="Proteomes" id="UP001196843">
    <property type="component" value="Unassembled WGS sequence"/>
</dbReference>
<proteinExistence type="predicted"/>
<comment type="caution">
    <text evidence="1">The sequence shown here is derived from an EMBL/GenBank/DDBJ whole genome shotgun (WGS) entry which is preliminary data.</text>
</comment>
<evidence type="ECO:0000313" key="1">
    <source>
        <dbReference type="EMBL" id="MBW9092241.1"/>
    </source>
</evidence>
<reference evidence="1 2" key="1">
    <citation type="journal article" date="2021" name="MBio">
        <title>Poor Competitiveness of Bradyrhizobium in Pigeon Pea Root Colonization in Indian Soils.</title>
        <authorList>
            <person name="Chalasani D."/>
            <person name="Basu A."/>
            <person name="Pullabhotla S.V.S.R.N."/>
            <person name="Jorrin B."/>
            <person name="Neal A.L."/>
            <person name="Poole P.S."/>
            <person name="Podile A.R."/>
            <person name="Tkacz A."/>
        </authorList>
    </citation>
    <scope>NUCLEOTIDE SEQUENCE [LARGE SCALE GENOMIC DNA]</scope>
    <source>
        <strain evidence="1 2">HU14</strain>
    </source>
</reference>
<dbReference type="EMBL" id="JAEUAW010000001">
    <property type="protein sequence ID" value="MBW9092241.1"/>
    <property type="molecule type" value="Genomic_DNA"/>
</dbReference>
<gene>
    <name evidence="1" type="ORF">JNB62_00930</name>
</gene>
<name>A0ABS7HH52_9MICO</name>